<organism evidence="3 4">
    <name type="scientific">Streptomyces mesophilus</name>
    <dbReference type="NCBI Taxonomy" id="1775132"/>
    <lineage>
        <taxon>Bacteria</taxon>
        <taxon>Bacillati</taxon>
        <taxon>Actinomycetota</taxon>
        <taxon>Actinomycetes</taxon>
        <taxon>Kitasatosporales</taxon>
        <taxon>Streptomycetaceae</taxon>
        <taxon>Streptomyces</taxon>
    </lineage>
</organism>
<proteinExistence type="predicted"/>
<dbReference type="EMBL" id="JAAKZW010000030">
    <property type="protein sequence ID" value="NGO76215.1"/>
    <property type="molecule type" value="Genomic_DNA"/>
</dbReference>
<evidence type="ECO:0000313" key="4">
    <source>
        <dbReference type="Proteomes" id="UP000481109"/>
    </source>
</evidence>
<evidence type="ECO:0000256" key="2">
    <source>
        <dbReference type="SAM" id="SignalP"/>
    </source>
</evidence>
<dbReference type="RefSeq" id="WP_165331718.1">
    <property type="nucleotide sequence ID" value="NZ_JAAKZW010000030.1"/>
</dbReference>
<keyword evidence="4" id="KW-1185">Reference proteome</keyword>
<accession>A0A6G4XFA1</accession>
<feature type="signal peptide" evidence="2">
    <location>
        <begin position="1"/>
        <end position="26"/>
    </location>
</feature>
<dbReference type="Proteomes" id="UP000481109">
    <property type="component" value="Unassembled WGS sequence"/>
</dbReference>
<protein>
    <submittedName>
        <fullName evidence="3">Uncharacterized protein</fullName>
    </submittedName>
</protein>
<evidence type="ECO:0000313" key="3">
    <source>
        <dbReference type="EMBL" id="NGO76215.1"/>
    </source>
</evidence>
<feature type="region of interest" description="Disordered" evidence="1">
    <location>
        <begin position="31"/>
        <end position="69"/>
    </location>
</feature>
<reference evidence="3 4" key="1">
    <citation type="submission" date="2020-02" db="EMBL/GenBank/DDBJ databases">
        <title>Whole-genome analyses of novel actinobacteria.</title>
        <authorList>
            <person name="Sahin N."/>
            <person name="Tokatli A."/>
        </authorList>
    </citation>
    <scope>NUCLEOTIDE SEQUENCE [LARGE SCALE GENOMIC DNA]</scope>
    <source>
        <strain evidence="3 4">YC504</strain>
    </source>
</reference>
<name>A0A6G4XFA1_9ACTN</name>
<gene>
    <name evidence="3" type="ORF">G6045_11130</name>
</gene>
<dbReference type="AlphaFoldDB" id="A0A6G4XFA1"/>
<feature type="chain" id="PRO_5026108412" evidence="2">
    <location>
        <begin position="27"/>
        <end position="69"/>
    </location>
</feature>
<sequence length="69" mass="6544">MTRMVRALSALAIAAAAALGVLVANGEPTWGSAPAGNAAVGEPTWGSAPAGSVLAGEPTWGSASPSGRA</sequence>
<comment type="caution">
    <text evidence="3">The sequence shown here is derived from an EMBL/GenBank/DDBJ whole genome shotgun (WGS) entry which is preliminary data.</text>
</comment>
<evidence type="ECO:0000256" key="1">
    <source>
        <dbReference type="SAM" id="MobiDB-lite"/>
    </source>
</evidence>
<keyword evidence="2" id="KW-0732">Signal</keyword>